<dbReference type="GO" id="GO:0004252">
    <property type="term" value="F:serine-type endopeptidase activity"/>
    <property type="evidence" value="ECO:0007669"/>
    <property type="project" value="UniProtKB-EC"/>
</dbReference>
<dbReference type="Gene3D" id="3.30.750.44">
    <property type="match status" value="1"/>
</dbReference>
<accession>A0A7Y9PGU6</accession>
<keyword evidence="2 5" id="KW-0645">Protease</keyword>
<dbReference type="SUPFAM" id="SSF52096">
    <property type="entry name" value="ClpP/crotonase"/>
    <property type="match status" value="1"/>
</dbReference>
<feature type="domain" description="PDZ" evidence="6">
    <location>
        <begin position="130"/>
        <end position="202"/>
    </location>
</feature>
<dbReference type="InterPro" id="IPR029045">
    <property type="entry name" value="ClpP/crotonase-like_dom_sf"/>
</dbReference>
<dbReference type="GO" id="GO:0030288">
    <property type="term" value="C:outer membrane-bounded periplasmic space"/>
    <property type="evidence" value="ECO:0007669"/>
    <property type="project" value="TreeGrafter"/>
</dbReference>
<comment type="caution">
    <text evidence="7">The sequence shown here is derived from an EMBL/GenBank/DDBJ whole genome shotgun (WGS) entry which is preliminary data.</text>
</comment>
<dbReference type="GO" id="GO:0007165">
    <property type="term" value="P:signal transduction"/>
    <property type="evidence" value="ECO:0007669"/>
    <property type="project" value="TreeGrafter"/>
</dbReference>
<dbReference type="InterPro" id="IPR041489">
    <property type="entry name" value="PDZ_6"/>
</dbReference>
<dbReference type="Proteomes" id="UP000589520">
    <property type="component" value="Unassembled WGS sequence"/>
</dbReference>
<dbReference type="Gene3D" id="2.30.42.10">
    <property type="match status" value="1"/>
</dbReference>
<dbReference type="CDD" id="cd06782">
    <property type="entry name" value="cpPDZ_CPP-like"/>
    <property type="match status" value="1"/>
</dbReference>
<dbReference type="CDD" id="cd07560">
    <property type="entry name" value="Peptidase_S41_CPP"/>
    <property type="match status" value="1"/>
</dbReference>
<dbReference type="Pfam" id="PF03572">
    <property type="entry name" value="Peptidase_S41"/>
    <property type="match status" value="1"/>
</dbReference>
<dbReference type="InterPro" id="IPR004447">
    <property type="entry name" value="Peptidase_S41A"/>
</dbReference>
<evidence type="ECO:0000313" key="7">
    <source>
        <dbReference type="EMBL" id="NYF79499.1"/>
    </source>
</evidence>
<gene>
    <name evidence="7" type="ORF">HDF17_001786</name>
</gene>
<keyword evidence="4 5" id="KW-0720">Serine protease</keyword>
<evidence type="ECO:0000313" key="8">
    <source>
        <dbReference type="Proteomes" id="UP000589520"/>
    </source>
</evidence>
<comment type="similarity">
    <text evidence="1 5">Belongs to the peptidase S41A family.</text>
</comment>
<dbReference type="InterPro" id="IPR036034">
    <property type="entry name" value="PDZ_sf"/>
</dbReference>
<dbReference type="PANTHER" id="PTHR32060:SF30">
    <property type="entry name" value="CARBOXY-TERMINAL PROCESSING PROTEASE CTPA"/>
    <property type="match status" value="1"/>
</dbReference>
<evidence type="ECO:0000256" key="3">
    <source>
        <dbReference type="ARBA" id="ARBA00022801"/>
    </source>
</evidence>
<sequence length="569" mass="62473">MRRETALDAHLTVYTPSNAGRIFSRCFSSEVPLPMAPRTRRALFSATLFLTTCAILGSVINQKVAAQSASDESTLRDSLHSFTNVYSVVEQNYAEPLTGDKTDKAIYDGAIPGMLHVLDPHSNFYDPKSYAQMREDQHGKYYGVGMSIQPQLIGSVMKIVVLTPFEGTPSYKAGIRPGDIIVSVDGKATEGMDSAAVATLLKGPKGTHVAVAMDREGSSKPLVFDLIRDEIPRNSVDLAFLVRPGIGYIHVTSFMETTSREVGDALDKFGDIKGLVIDLRGNPGGLLNEAVNMSDKFLQKGQIVVSQKGRAFPDQVYRATHGEEGPKYPIVVLVNRNTASAAEIVSGALQDHDRALIVGETTFGKGLVQTVFQVSENTGLALTTYHYYTPSGRLIQRNYSNISLYDYYYLRDGVEKGANREVKLTDSGRTVYGGGGITPDETIDTPKPNQFEDSLLQHYAFFNFSKHYLASHTVAKDFQVDDAVLAQFKDFLKSKSIDYTDADISGVQDWVKMSIKSELFTSQFGQLEGLKIRADWDPEISKAVTFVPEAQALADHTKNNNVKTASLSH</sequence>
<evidence type="ECO:0000256" key="5">
    <source>
        <dbReference type="RuleBase" id="RU004404"/>
    </source>
</evidence>
<organism evidence="7 8">
    <name type="scientific">Granulicella arctica</name>
    <dbReference type="NCBI Taxonomy" id="940613"/>
    <lineage>
        <taxon>Bacteria</taxon>
        <taxon>Pseudomonadati</taxon>
        <taxon>Acidobacteriota</taxon>
        <taxon>Terriglobia</taxon>
        <taxon>Terriglobales</taxon>
        <taxon>Acidobacteriaceae</taxon>
        <taxon>Granulicella</taxon>
    </lineage>
</organism>
<evidence type="ECO:0000256" key="2">
    <source>
        <dbReference type="ARBA" id="ARBA00022670"/>
    </source>
</evidence>
<dbReference type="FunFam" id="2.30.42.10:FF:000063">
    <property type="entry name" value="Peptidase, S41 family"/>
    <property type="match status" value="1"/>
</dbReference>
<dbReference type="SUPFAM" id="SSF50156">
    <property type="entry name" value="PDZ domain-like"/>
    <property type="match status" value="1"/>
</dbReference>
<dbReference type="PROSITE" id="PS50106">
    <property type="entry name" value="PDZ"/>
    <property type="match status" value="1"/>
</dbReference>
<keyword evidence="8" id="KW-1185">Reference proteome</keyword>
<proteinExistence type="inferred from homology"/>
<evidence type="ECO:0000259" key="6">
    <source>
        <dbReference type="PROSITE" id="PS50106"/>
    </source>
</evidence>
<dbReference type="NCBIfam" id="TIGR00225">
    <property type="entry name" value="prc"/>
    <property type="match status" value="1"/>
</dbReference>
<dbReference type="AlphaFoldDB" id="A0A7Y9PGU6"/>
<dbReference type="PANTHER" id="PTHR32060">
    <property type="entry name" value="TAIL-SPECIFIC PROTEASE"/>
    <property type="match status" value="1"/>
</dbReference>
<protein>
    <submittedName>
        <fullName evidence="7">Carboxyl-terminal processing protease</fullName>
        <ecNumber evidence="7">3.4.21.102</ecNumber>
    </submittedName>
</protein>
<evidence type="ECO:0000256" key="4">
    <source>
        <dbReference type="ARBA" id="ARBA00022825"/>
    </source>
</evidence>
<dbReference type="SMART" id="SM00228">
    <property type="entry name" value="PDZ"/>
    <property type="match status" value="1"/>
</dbReference>
<keyword evidence="3 5" id="KW-0378">Hydrolase</keyword>
<dbReference type="InterPro" id="IPR001478">
    <property type="entry name" value="PDZ"/>
</dbReference>
<dbReference type="Pfam" id="PF17820">
    <property type="entry name" value="PDZ_6"/>
    <property type="match status" value="1"/>
</dbReference>
<evidence type="ECO:0000256" key="1">
    <source>
        <dbReference type="ARBA" id="ARBA00009179"/>
    </source>
</evidence>
<dbReference type="SMART" id="SM00245">
    <property type="entry name" value="TSPc"/>
    <property type="match status" value="1"/>
</dbReference>
<dbReference type="InterPro" id="IPR005151">
    <property type="entry name" value="Tail-specific_protease"/>
</dbReference>
<name>A0A7Y9PGU6_9BACT</name>
<dbReference type="EC" id="3.4.21.102" evidence="7"/>
<dbReference type="GO" id="GO:0006508">
    <property type="term" value="P:proteolysis"/>
    <property type="evidence" value="ECO:0007669"/>
    <property type="project" value="UniProtKB-KW"/>
</dbReference>
<reference evidence="7 8" key="1">
    <citation type="submission" date="2020-07" db="EMBL/GenBank/DDBJ databases">
        <title>Genomic Encyclopedia of Type Strains, Phase IV (KMG-V): Genome sequencing to study the core and pangenomes of soil and plant-associated prokaryotes.</title>
        <authorList>
            <person name="Whitman W."/>
        </authorList>
    </citation>
    <scope>NUCLEOTIDE SEQUENCE [LARGE SCALE GENOMIC DNA]</scope>
    <source>
        <strain evidence="7 8">X4EP2</strain>
    </source>
</reference>
<dbReference type="Gene3D" id="3.90.226.10">
    <property type="entry name" value="2-enoyl-CoA Hydratase, Chain A, domain 1"/>
    <property type="match status" value="1"/>
</dbReference>
<dbReference type="EMBL" id="JACCCW010000001">
    <property type="protein sequence ID" value="NYF79499.1"/>
    <property type="molecule type" value="Genomic_DNA"/>
</dbReference>